<organism evidence="9 10">
    <name type="scientific">Tenacibaculum holothuriorum</name>
    <dbReference type="NCBI Taxonomy" id="1635173"/>
    <lineage>
        <taxon>Bacteria</taxon>
        <taxon>Pseudomonadati</taxon>
        <taxon>Bacteroidota</taxon>
        <taxon>Flavobacteriia</taxon>
        <taxon>Flavobacteriales</taxon>
        <taxon>Flavobacteriaceae</taxon>
        <taxon>Tenacibaculum</taxon>
    </lineage>
</organism>
<evidence type="ECO:0000256" key="6">
    <source>
        <dbReference type="ARBA" id="ARBA00023136"/>
    </source>
</evidence>
<reference evidence="9 10" key="1">
    <citation type="submission" date="2015-03" db="EMBL/GenBank/DDBJ databases">
        <title>Genome sequence of Tenacibaculum sp. S2-2, isolated from intestinal microbiota of sea cucumber, Apostichopus japonicas.</title>
        <authorList>
            <person name="Shao Z."/>
            <person name="Wang L."/>
            <person name="Li X."/>
        </authorList>
    </citation>
    <scope>NUCLEOTIDE SEQUENCE [LARGE SCALE GENOMIC DNA]</scope>
    <source>
        <strain evidence="9 10">S2-2</strain>
    </source>
</reference>
<dbReference type="GO" id="GO:1990281">
    <property type="term" value="C:efflux pump complex"/>
    <property type="evidence" value="ECO:0007669"/>
    <property type="project" value="TreeGrafter"/>
</dbReference>
<dbReference type="PANTHER" id="PTHR30026:SF20">
    <property type="entry name" value="OUTER MEMBRANE PROTEIN TOLC"/>
    <property type="match status" value="1"/>
</dbReference>
<keyword evidence="7" id="KW-0998">Cell outer membrane</keyword>
<keyword evidence="5" id="KW-0812">Transmembrane</keyword>
<keyword evidence="10" id="KW-1185">Reference proteome</keyword>
<dbReference type="OrthoDB" id="9811587at2"/>
<dbReference type="STRING" id="1635173.WH52_03970"/>
<keyword evidence="3" id="KW-0813">Transport</keyword>
<dbReference type="GO" id="GO:0015562">
    <property type="term" value="F:efflux transmembrane transporter activity"/>
    <property type="evidence" value="ECO:0007669"/>
    <property type="project" value="InterPro"/>
</dbReference>
<protein>
    <submittedName>
        <fullName evidence="9">Transporter</fullName>
    </submittedName>
</protein>
<dbReference type="Pfam" id="PF02321">
    <property type="entry name" value="OEP"/>
    <property type="match status" value="2"/>
</dbReference>
<dbReference type="PANTHER" id="PTHR30026">
    <property type="entry name" value="OUTER MEMBRANE PROTEIN TOLC"/>
    <property type="match status" value="1"/>
</dbReference>
<evidence type="ECO:0000313" key="10">
    <source>
        <dbReference type="Proteomes" id="UP000194221"/>
    </source>
</evidence>
<dbReference type="Proteomes" id="UP000194221">
    <property type="component" value="Unassembled WGS sequence"/>
</dbReference>
<dbReference type="AlphaFoldDB" id="A0A1Y2PEC0"/>
<feature type="chain" id="PRO_5012621343" evidence="8">
    <location>
        <begin position="23"/>
        <end position="443"/>
    </location>
</feature>
<feature type="signal peptide" evidence="8">
    <location>
        <begin position="1"/>
        <end position="22"/>
    </location>
</feature>
<evidence type="ECO:0000256" key="4">
    <source>
        <dbReference type="ARBA" id="ARBA00022452"/>
    </source>
</evidence>
<proteinExistence type="inferred from homology"/>
<accession>A0A1Y2PEC0</accession>
<evidence type="ECO:0000256" key="2">
    <source>
        <dbReference type="ARBA" id="ARBA00007613"/>
    </source>
</evidence>
<dbReference type="RefSeq" id="WP_086029638.1">
    <property type="nucleotide sequence ID" value="NZ_LAPZ01000002.1"/>
</dbReference>
<dbReference type="EMBL" id="LAPZ01000002">
    <property type="protein sequence ID" value="OSY88833.1"/>
    <property type="molecule type" value="Genomic_DNA"/>
</dbReference>
<dbReference type="GO" id="GO:0009279">
    <property type="term" value="C:cell outer membrane"/>
    <property type="evidence" value="ECO:0007669"/>
    <property type="project" value="UniProtKB-SubCell"/>
</dbReference>
<gene>
    <name evidence="9" type="ORF">WH52_03970</name>
</gene>
<evidence type="ECO:0000256" key="3">
    <source>
        <dbReference type="ARBA" id="ARBA00022448"/>
    </source>
</evidence>
<keyword evidence="6" id="KW-0472">Membrane</keyword>
<comment type="caution">
    <text evidence="9">The sequence shown here is derived from an EMBL/GenBank/DDBJ whole genome shotgun (WGS) entry which is preliminary data.</text>
</comment>
<comment type="subcellular location">
    <subcellularLocation>
        <location evidence="1">Cell outer membrane</location>
    </subcellularLocation>
</comment>
<keyword evidence="8" id="KW-0732">Signal</keyword>
<keyword evidence="4" id="KW-1134">Transmembrane beta strand</keyword>
<evidence type="ECO:0000256" key="1">
    <source>
        <dbReference type="ARBA" id="ARBA00004442"/>
    </source>
</evidence>
<comment type="similarity">
    <text evidence="2">Belongs to the outer membrane factor (OMF) (TC 1.B.17) family.</text>
</comment>
<evidence type="ECO:0000256" key="7">
    <source>
        <dbReference type="ARBA" id="ARBA00023237"/>
    </source>
</evidence>
<sequence>MKTKIVLLATLLLSVTATFSQKKWTLKECVDYALKNNISVKQNQLNVQLAEKDVAIAKGNFLPDLNASGGSSFAIGPVINQVTNTRVGSTNSLSGSGSVTSSINVFNGFRNLNTKKQALLGVEGSKLDLQVIENDISLNVVNTYLNVLFAKENLSVAQVQAEISKKQIERAQAQFDAGAIPKGDLLNVQSTAVADAQNVVTQENTLNLALLRLAQLLQVSSDNFDVEKLTIDSPSSAMLYNSATQVYNKALTNRPEIDRAELNVKNSELAIDIQKSAYYPTVTASAGARTNFYYDLERDLGEPGLFKQLNNQLNYSLGVNVNIPIFNRLQTKNRVAKSIISKENSELALENQKLQLRQTIEQAYLDAKAAAKTFEAAKISLEAQNEAFKNAQESYNYGAMTQFDYDQVRNRKVNAEGAMIRAKYDYVFRTKVLKFYFGESIID</sequence>
<evidence type="ECO:0000313" key="9">
    <source>
        <dbReference type="EMBL" id="OSY88833.1"/>
    </source>
</evidence>
<dbReference type="SUPFAM" id="SSF56954">
    <property type="entry name" value="Outer membrane efflux proteins (OEP)"/>
    <property type="match status" value="1"/>
</dbReference>
<dbReference type="Gene3D" id="1.20.1600.10">
    <property type="entry name" value="Outer membrane efflux proteins (OEP)"/>
    <property type="match status" value="1"/>
</dbReference>
<dbReference type="InParanoid" id="A0A1Y2PEC0"/>
<dbReference type="InterPro" id="IPR051906">
    <property type="entry name" value="TolC-like"/>
</dbReference>
<name>A0A1Y2PEC0_9FLAO</name>
<dbReference type="InterPro" id="IPR003423">
    <property type="entry name" value="OMP_efflux"/>
</dbReference>
<evidence type="ECO:0000256" key="5">
    <source>
        <dbReference type="ARBA" id="ARBA00022692"/>
    </source>
</evidence>
<dbReference type="GO" id="GO:0015288">
    <property type="term" value="F:porin activity"/>
    <property type="evidence" value="ECO:0007669"/>
    <property type="project" value="TreeGrafter"/>
</dbReference>
<evidence type="ECO:0000256" key="8">
    <source>
        <dbReference type="SAM" id="SignalP"/>
    </source>
</evidence>